<evidence type="ECO:0000313" key="2">
    <source>
        <dbReference type="Proteomes" id="UP000281726"/>
    </source>
</evidence>
<proteinExistence type="predicted"/>
<dbReference type="EMBL" id="RBAK01000002">
    <property type="protein sequence ID" value="RKN49576.1"/>
    <property type="molecule type" value="Genomic_DNA"/>
</dbReference>
<reference evidence="1 2" key="1">
    <citation type="journal article" date="2004" name="Syst. Appl. Microbiol.">
        <title>Cryptoendolithic actinomycetes from antarctic sandstone rock samples: Micromonospora endolithica sp. nov. and two isolates related to Micromonospora coerulea Jensen 1932.</title>
        <authorList>
            <person name="Hirsch P."/>
            <person name="Mevs U."/>
            <person name="Kroppenstedt R.M."/>
            <person name="Schumann P."/>
            <person name="Stackebrandt E."/>
        </authorList>
    </citation>
    <scope>NUCLEOTIDE SEQUENCE [LARGE SCALE GENOMIC DNA]</scope>
    <source>
        <strain evidence="1 2">JCM 12677</strain>
    </source>
</reference>
<comment type="caution">
    <text evidence="1">The sequence shown here is derived from an EMBL/GenBank/DDBJ whole genome shotgun (WGS) entry which is preliminary data.</text>
</comment>
<name>A0A3A9ZPU6_9ACTN</name>
<evidence type="ECO:0000313" key="1">
    <source>
        <dbReference type="EMBL" id="RKN49576.1"/>
    </source>
</evidence>
<gene>
    <name evidence="1" type="ORF">D7223_08915</name>
</gene>
<organism evidence="1 2">
    <name type="scientific">Micromonospora endolithica</name>
    <dbReference type="NCBI Taxonomy" id="230091"/>
    <lineage>
        <taxon>Bacteria</taxon>
        <taxon>Bacillati</taxon>
        <taxon>Actinomycetota</taxon>
        <taxon>Actinomycetes</taxon>
        <taxon>Micromonosporales</taxon>
        <taxon>Micromonosporaceae</taxon>
        <taxon>Micromonospora</taxon>
    </lineage>
</organism>
<protein>
    <submittedName>
        <fullName evidence="1">GYD domain-containing protein</fullName>
    </submittedName>
</protein>
<accession>A0A3A9ZPU6</accession>
<dbReference type="Proteomes" id="UP000281726">
    <property type="component" value="Unassembled WGS sequence"/>
</dbReference>
<dbReference type="RefSeq" id="WP_120726921.1">
    <property type="nucleotide sequence ID" value="NZ_RBAK01000002.1"/>
</dbReference>
<sequence>MKFLVTAKYTTEGIRGVGKEGGTVRAEVIRALIENAGGQVEALYFAFGEFDLYILCDLPDHVTAAAVGVGSRAAGGVDATVVTLLTPEEIDTAARTPVMYQPPGG</sequence>
<dbReference type="Pfam" id="PF08734">
    <property type="entry name" value="GYD"/>
    <property type="match status" value="1"/>
</dbReference>
<keyword evidence="2" id="KW-1185">Reference proteome</keyword>
<dbReference type="OrthoDB" id="9796147at2"/>
<dbReference type="InterPro" id="IPR014845">
    <property type="entry name" value="GYD/TTHA1554"/>
</dbReference>
<dbReference type="AlphaFoldDB" id="A0A3A9ZPU6"/>